<accession>A0ACA9R4N7</accession>
<dbReference type="EMBL" id="CAJVPW010057188">
    <property type="protein sequence ID" value="CAG8776087.1"/>
    <property type="molecule type" value="Genomic_DNA"/>
</dbReference>
<reference evidence="1" key="1">
    <citation type="submission" date="2021-06" db="EMBL/GenBank/DDBJ databases">
        <authorList>
            <person name="Kallberg Y."/>
            <person name="Tangrot J."/>
            <person name="Rosling A."/>
        </authorList>
    </citation>
    <scope>NUCLEOTIDE SEQUENCE</scope>
    <source>
        <strain evidence="1">28 12/20/2015</strain>
    </source>
</reference>
<feature type="non-terminal residue" evidence="1">
    <location>
        <position position="157"/>
    </location>
</feature>
<keyword evidence="2" id="KW-1185">Reference proteome</keyword>
<organism evidence="1 2">
    <name type="scientific">Cetraspora pellucida</name>
    <dbReference type="NCBI Taxonomy" id="1433469"/>
    <lineage>
        <taxon>Eukaryota</taxon>
        <taxon>Fungi</taxon>
        <taxon>Fungi incertae sedis</taxon>
        <taxon>Mucoromycota</taxon>
        <taxon>Glomeromycotina</taxon>
        <taxon>Glomeromycetes</taxon>
        <taxon>Diversisporales</taxon>
        <taxon>Gigasporaceae</taxon>
        <taxon>Cetraspora</taxon>
    </lineage>
</organism>
<evidence type="ECO:0000313" key="2">
    <source>
        <dbReference type="Proteomes" id="UP000789366"/>
    </source>
</evidence>
<evidence type="ECO:0000313" key="1">
    <source>
        <dbReference type="EMBL" id="CAG8776087.1"/>
    </source>
</evidence>
<dbReference type="Proteomes" id="UP000789366">
    <property type="component" value="Unassembled WGS sequence"/>
</dbReference>
<comment type="caution">
    <text evidence="1">The sequence shown here is derived from an EMBL/GenBank/DDBJ whole genome shotgun (WGS) entry which is preliminary data.</text>
</comment>
<protein>
    <submittedName>
        <fullName evidence="1">11102_t:CDS:1</fullName>
    </submittedName>
</protein>
<proteinExistence type="predicted"/>
<feature type="non-terminal residue" evidence="1">
    <location>
        <position position="1"/>
    </location>
</feature>
<sequence>NDERFSHIPEEEKKSIVEKATKISEWLNEKLKAQESLPKYEPPAVMCREIYKERENLVHFASPILSKPKPKPKPEEPKPEEPKPEEPKTEEPKTEESKTEEPKFEEPNSKESNIEEVKLEEVTMTEDTPTDVQNMDKTKGEIKEIEVEGGNGDTIMA</sequence>
<gene>
    <name evidence="1" type="ORF">SPELUC_LOCUS16072</name>
</gene>
<name>A0ACA9R4N7_9GLOM</name>